<dbReference type="InterPro" id="IPR043535">
    <property type="entry name" value="TEDC1"/>
</dbReference>
<proteinExistence type="predicted"/>
<accession>A0A1Q9E4P5</accession>
<evidence type="ECO:0000259" key="1">
    <source>
        <dbReference type="Pfam" id="PF14970"/>
    </source>
</evidence>
<evidence type="ECO:0000313" key="2">
    <source>
        <dbReference type="EMBL" id="OLQ02386.1"/>
    </source>
</evidence>
<name>A0A1Q9E4P5_SYMMI</name>
<evidence type="ECO:0000313" key="3">
    <source>
        <dbReference type="Proteomes" id="UP000186817"/>
    </source>
</evidence>
<feature type="domain" description="Tubulin epsilon and delta complex protein 1" evidence="1">
    <location>
        <begin position="95"/>
        <end position="254"/>
    </location>
</feature>
<dbReference type="PANTHER" id="PTHR35076">
    <property type="entry name" value="TUBULIN EPSILON AND DELTA COMPLEX PROTEIN 1"/>
    <property type="match status" value="1"/>
</dbReference>
<gene>
    <name evidence="2" type="ORF">AK812_SmicGene14805</name>
</gene>
<dbReference type="Pfam" id="PF14970">
    <property type="entry name" value="TEDC1"/>
    <property type="match status" value="1"/>
</dbReference>
<reference evidence="2 3" key="1">
    <citation type="submission" date="2016-02" db="EMBL/GenBank/DDBJ databases">
        <title>Genome analysis of coral dinoflagellate symbionts highlights evolutionary adaptations to a symbiotic lifestyle.</title>
        <authorList>
            <person name="Aranda M."/>
            <person name="Li Y."/>
            <person name="Liew Y.J."/>
            <person name="Baumgarten S."/>
            <person name="Simakov O."/>
            <person name="Wilson M."/>
            <person name="Piel J."/>
            <person name="Ashoor H."/>
            <person name="Bougouffa S."/>
            <person name="Bajic V.B."/>
            <person name="Ryu T."/>
            <person name="Ravasi T."/>
            <person name="Bayer T."/>
            <person name="Micklem G."/>
            <person name="Kim H."/>
            <person name="Bhak J."/>
            <person name="Lajeunesse T.C."/>
            <person name="Voolstra C.R."/>
        </authorList>
    </citation>
    <scope>NUCLEOTIDE SEQUENCE [LARGE SCALE GENOMIC DNA]</scope>
    <source>
        <strain evidence="2 3">CCMP2467</strain>
    </source>
</reference>
<dbReference type="OrthoDB" id="409886at2759"/>
<dbReference type="PANTHER" id="PTHR35076:SF1">
    <property type="entry name" value="TUBULIN EPSILON AND DELTA COMPLEX PROTEIN 1"/>
    <property type="match status" value="1"/>
</dbReference>
<dbReference type="AlphaFoldDB" id="A0A1Q9E4P5"/>
<sequence>MGDAARTRAALNFVCGALHRAGVHYVDAECLRLAKHADTSVSPAMWALVADLLEFLQISTDGWTPVLRESPMELSALEKETVVFKLMLLGYPRADHLIDTRELLLAVGYLLSASQLLTAARRLESRHPLPPYPDEIACSERLSPIGRPAADGDGLCNLLQLHGRWRAETRRLEQLEAHRLMLLKQMQELTSSRLQTHKDKDRTKKFLQSPPTQYELFVLERSLQEHLEDLQQYISNVQANKDEELFWRWMGSVFRATGAEGIAADSASLDISHTMQNVAVLDSLQSFEESAAALKKAQAESLRPAVFGPRRGACKAGSLRDHWDALHKSLSGVAQGELKQELRDLGTAFDAAFPAVWNENTENAERTTDVMQAHVVHRPSSLPTVLVRDSPDARVKLGTSGASIQEHVHAMRACYTSASQEHGVLLQEAVNELDGALAMLEDLRVLAVGKSDNHGKGEKGSILRAMHVP</sequence>
<dbReference type="EMBL" id="LSRX01000265">
    <property type="protein sequence ID" value="OLQ02386.1"/>
    <property type="molecule type" value="Genomic_DNA"/>
</dbReference>
<keyword evidence="3" id="KW-1185">Reference proteome</keyword>
<dbReference type="InterPro" id="IPR027996">
    <property type="entry name" value="TEDC1_dom"/>
</dbReference>
<organism evidence="2 3">
    <name type="scientific">Symbiodinium microadriaticum</name>
    <name type="common">Dinoflagellate</name>
    <name type="synonym">Zooxanthella microadriatica</name>
    <dbReference type="NCBI Taxonomy" id="2951"/>
    <lineage>
        <taxon>Eukaryota</taxon>
        <taxon>Sar</taxon>
        <taxon>Alveolata</taxon>
        <taxon>Dinophyceae</taxon>
        <taxon>Suessiales</taxon>
        <taxon>Symbiodiniaceae</taxon>
        <taxon>Symbiodinium</taxon>
    </lineage>
</organism>
<dbReference type="Proteomes" id="UP000186817">
    <property type="component" value="Unassembled WGS sequence"/>
</dbReference>
<protein>
    <recommendedName>
        <fullName evidence="1">Tubulin epsilon and delta complex protein 1 domain-containing protein</fullName>
    </recommendedName>
</protein>
<comment type="caution">
    <text evidence="2">The sequence shown here is derived from an EMBL/GenBank/DDBJ whole genome shotgun (WGS) entry which is preliminary data.</text>
</comment>